<name>A0A9W6KJY1_9ACTN</name>
<evidence type="ECO:0000256" key="5">
    <source>
        <dbReference type="ARBA" id="ARBA00022989"/>
    </source>
</evidence>
<dbReference type="InterPro" id="IPR035906">
    <property type="entry name" value="MetI-like_sf"/>
</dbReference>
<evidence type="ECO:0000256" key="2">
    <source>
        <dbReference type="ARBA" id="ARBA00022448"/>
    </source>
</evidence>
<comment type="caution">
    <text evidence="9">The sequence shown here is derived from an EMBL/GenBank/DDBJ whole genome shotgun (WGS) entry which is preliminary data.</text>
</comment>
<organism evidence="9 10">
    <name type="scientific">Dactylosporangium matsuzakiense</name>
    <dbReference type="NCBI Taxonomy" id="53360"/>
    <lineage>
        <taxon>Bacteria</taxon>
        <taxon>Bacillati</taxon>
        <taxon>Actinomycetota</taxon>
        <taxon>Actinomycetes</taxon>
        <taxon>Micromonosporales</taxon>
        <taxon>Micromonosporaceae</taxon>
        <taxon>Dactylosporangium</taxon>
    </lineage>
</organism>
<dbReference type="SUPFAM" id="SSF161098">
    <property type="entry name" value="MetI-like"/>
    <property type="match status" value="1"/>
</dbReference>
<dbReference type="PANTHER" id="PTHR43163:SF6">
    <property type="entry name" value="DIPEPTIDE TRANSPORT SYSTEM PERMEASE PROTEIN DPPB-RELATED"/>
    <property type="match status" value="1"/>
</dbReference>
<keyword evidence="2 7" id="KW-0813">Transport</keyword>
<feature type="transmembrane region" description="Helical" evidence="7">
    <location>
        <begin position="172"/>
        <end position="192"/>
    </location>
</feature>
<evidence type="ECO:0000256" key="3">
    <source>
        <dbReference type="ARBA" id="ARBA00022475"/>
    </source>
</evidence>
<dbReference type="Proteomes" id="UP001143480">
    <property type="component" value="Unassembled WGS sequence"/>
</dbReference>
<comment type="subcellular location">
    <subcellularLocation>
        <location evidence="1 7">Cell membrane</location>
        <topology evidence="1 7">Multi-pass membrane protein</topology>
    </subcellularLocation>
</comment>
<gene>
    <name evidence="9" type="ORF">GCM10017581_039470</name>
</gene>
<keyword evidence="4 7" id="KW-0812">Transmembrane</keyword>
<reference evidence="9" key="2">
    <citation type="submission" date="2023-01" db="EMBL/GenBank/DDBJ databases">
        <authorList>
            <person name="Sun Q."/>
            <person name="Evtushenko L."/>
        </authorList>
    </citation>
    <scope>NUCLEOTIDE SEQUENCE</scope>
    <source>
        <strain evidence="9">VKM Ac-1321</strain>
    </source>
</reference>
<keyword evidence="3" id="KW-1003">Cell membrane</keyword>
<dbReference type="GO" id="GO:0071916">
    <property type="term" value="F:dipeptide transmembrane transporter activity"/>
    <property type="evidence" value="ECO:0007669"/>
    <property type="project" value="TreeGrafter"/>
</dbReference>
<feature type="domain" description="ABC transmembrane type-1" evidence="8">
    <location>
        <begin position="96"/>
        <end position="299"/>
    </location>
</feature>
<proteinExistence type="inferred from homology"/>
<dbReference type="AlphaFoldDB" id="A0A9W6KJY1"/>
<dbReference type="PROSITE" id="PS50928">
    <property type="entry name" value="ABC_TM1"/>
    <property type="match status" value="1"/>
</dbReference>
<evidence type="ECO:0000256" key="1">
    <source>
        <dbReference type="ARBA" id="ARBA00004651"/>
    </source>
</evidence>
<dbReference type="InterPro" id="IPR000515">
    <property type="entry name" value="MetI-like"/>
</dbReference>
<comment type="similarity">
    <text evidence="7">Belongs to the binding-protein-dependent transport system permease family.</text>
</comment>
<keyword evidence="6 7" id="KW-0472">Membrane</keyword>
<keyword evidence="5 7" id="KW-1133">Transmembrane helix</keyword>
<sequence>MGKFLLRRLPQAIVVLFGVVTLAFFMTHVVPGDPARLIAGPNASAATVASIHTQLGLDRSLGYQYWTYLRQVIHGDLGTSYALQGTSVGEAIWRAVPVSAAVALLGVLFEVLLGVPAGIVAAYRPKGLLDRAVTLASLVGLSAPPFWLGLLLLYALAYKSSVFPLSGYESPYLNYLILPAFTLGLGGAAWYARLTRTNMLEALRSPYVQTARAKGMPERVVLLRHCLRNVLSPLLTMLGMDLGYFLGGVVVIESVFGLPGIGKLTFDAIGTLDIPMITGAVLFAAFFIVLMNLLVDLAYAAIDPRVRR</sequence>
<evidence type="ECO:0000313" key="10">
    <source>
        <dbReference type="Proteomes" id="UP001143480"/>
    </source>
</evidence>
<feature type="transmembrane region" description="Helical" evidence="7">
    <location>
        <begin position="135"/>
        <end position="157"/>
    </location>
</feature>
<dbReference type="GO" id="GO:0005886">
    <property type="term" value="C:plasma membrane"/>
    <property type="evidence" value="ECO:0007669"/>
    <property type="project" value="UniProtKB-SubCell"/>
</dbReference>
<evidence type="ECO:0000256" key="7">
    <source>
        <dbReference type="RuleBase" id="RU363032"/>
    </source>
</evidence>
<feature type="transmembrane region" description="Helical" evidence="7">
    <location>
        <begin position="12"/>
        <end position="30"/>
    </location>
</feature>
<feature type="transmembrane region" description="Helical" evidence="7">
    <location>
        <begin position="276"/>
        <end position="302"/>
    </location>
</feature>
<dbReference type="Pfam" id="PF19300">
    <property type="entry name" value="BPD_transp_1_N"/>
    <property type="match status" value="1"/>
</dbReference>
<dbReference type="Pfam" id="PF00528">
    <property type="entry name" value="BPD_transp_1"/>
    <property type="match status" value="1"/>
</dbReference>
<dbReference type="CDD" id="cd06261">
    <property type="entry name" value="TM_PBP2"/>
    <property type="match status" value="1"/>
</dbReference>
<evidence type="ECO:0000259" key="8">
    <source>
        <dbReference type="PROSITE" id="PS50928"/>
    </source>
</evidence>
<evidence type="ECO:0000313" key="9">
    <source>
        <dbReference type="EMBL" id="GLL02205.1"/>
    </source>
</evidence>
<dbReference type="EMBL" id="BSFP01000022">
    <property type="protein sequence ID" value="GLL02205.1"/>
    <property type="molecule type" value="Genomic_DNA"/>
</dbReference>
<feature type="transmembrane region" description="Helical" evidence="7">
    <location>
        <begin position="234"/>
        <end position="256"/>
    </location>
</feature>
<dbReference type="RefSeq" id="WP_271189290.1">
    <property type="nucleotide sequence ID" value="NZ_BSFP01000022.1"/>
</dbReference>
<reference evidence="9" key="1">
    <citation type="journal article" date="2014" name="Int. J. Syst. Evol. Microbiol.">
        <title>Complete genome sequence of Corynebacterium casei LMG S-19264T (=DSM 44701T), isolated from a smear-ripened cheese.</title>
        <authorList>
            <consortium name="US DOE Joint Genome Institute (JGI-PGF)"/>
            <person name="Walter F."/>
            <person name="Albersmeier A."/>
            <person name="Kalinowski J."/>
            <person name="Ruckert C."/>
        </authorList>
    </citation>
    <scope>NUCLEOTIDE SEQUENCE</scope>
    <source>
        <strain evidence="9">VKM Ac-1321</strain>
    </source>
</reference>
<evidence type="ECO:0000256" key="4">
    <source>
        <dbReference type="ARBA" id="ARBA00022692"/>
    </source>
</evidence>
<evidence type="ECO:0000256" key="6">
    <source>
        <dbReference type="ARBA" id="ARBA00023136"/>
    </source>
</evidence>
<keyword evidence="10" id="KW-1185">Reference proteome</keyword>
<dbReference type="PANTHER" id="PTHR43163">
    <property type="entry name" value="DIPEPTIDE TRANSPORT SYSTEM PERMEASE PROTEIN DPPB-RELATED"/>
    <property type="match status" value="1"/>
</dbReference>
<dbReference type="InterPro" id="IPR045621">
    <property type="entry name" value="BPD_transp_1_N"/>
</dbReference>
<feature type="transmembrane region" description="Helical" evidence="7">
    <location>
        <begin position="100"/>
        <end position="123"/>
    </location>
</feature>
<dbReference type="Gene3D" id="1.10.3720.10">
    <property type="entry name" value="MetI-like"/>
    <property type="match status" value="1"/>
</dbReference>
<protein>
    <submittedName>
        <fullName evidence="9">Glutathione ABC transporter permease</fullName>
    </submittedName>
</protein>
<accession>A0A9W6KJY1</accession>